<accession>A0ABQ5DHP1</accession>
<keyword evidence="3" id="KW-1185">Reference proteome</keyword>
<feature type="region of interest" description="Disordered" evidence="1">
    <location>
        <begin position="41"/>
        <end position="140"/>
    </location>
</feature>
<feature type="compositionally biased region" description="Basic residues" evidence="1">
    <location>
        <begin position="41"/>
        <end position="56"/>
    </location>
</feature>
<sequence>MVPRAVLMKSSLVSINTARLVNAAHTKTTMNAARPMSYLSKKAHSNVKRPIHKNTTFKKSQARKETKPVNNYILLPLWPTDPPYSQDPKSSQDDGSKPLSDDGKKVGEDSRKDSEGIDKEKEDNVNSSDEQCRKIQLGSSAREVVVRREDEREELTEECGGVEVLVGYVVDIASHGEFLVGDRGENCVLRGV</sequence>
<proteinExistence type="predicted"/>
<dbReference type="Proteomes" id="UP001151760">
    <property type="component" value="Unassembled WGS sequence"/>
</dbReference>
<name>A0ABQ5DHP1_9ASTR</name>
<protein>
    <submittedName>
        <fullName evidence="2">Uncharacterized protein</fullName>
    </submittedName>
</protein>
<reference evidence="2" key="2">
    <citation type="submission" date="2022-01" db="EMBL/GenBank/DDBJ databases">
        <authorList>
            <person name="Yamashiro T."/>
            <person name="Shiraishi A."/>
            <person name="Satake H."/>
            <person name="Nakayama K."/>
        </authorList>
    </citation>
    <scope>NUCLEOTIDE SEQUENCE</scope>
</reference>
<dbReference type="EMBL" id="BQNB010015252">
    <property type="protein sequence ID" value="GJT37786.1"/>
    <property type="molecule type" value="Genomic_DNA"/>
</dbReference>
<gene>
    <name evidence="2" type="ORF">Tco_0937651</name>
</gene>
<evidence type="ECO:0000313" key="2">
    <source>
        <dbReference type="EMBL" id="GJT37786.1"/>
    </source>
</evidence>
<evidence type="ECO:0000256" key="1">
    <source>
        <dbReference type="SAM" id="MobiDB-lite"/>
    </source>
</evidence>
<organism evidence="2 3">
    <name type="scientific">Tanacetum coccineum</name>
    <dbReference type="NCBI Taxonomy" id="301880"/>
    <lineage>
        <taxon>Eukaryota</taxon>
        <taxon>Viridiplantae</taxon>
        <taxon>Streptophyta</taxon>
        <taxon>Embryophyta</taxon>
        <taxon>Tracheophyta</taxon>
        <taxon>Spermatophyta</taxon>
        <taxon>Magnoliopsida</taxon>
        <taxon>eudicotyledons</taxon>
        <taxon>Gunneridae</taxon>
        <taxon>Pentapetalae</taxon>
        <taxon>asterids</taxon>
        <taxon>campanulids</taxon>
        <taxon>Asterales</taxon>
        <taxon>Asteraceae</taxon>
        <taxon>Asteroideae</taxon>
        <taxon>Anthemideae</taxon>
        <taxon>Anthemidinae</taxon>
        <taxon>Tanacetum</taxon>
    </lineage>
</organism>
<comment type="caution">
    <text evidence="2">The sequence shown here is derived from an EMBL/GenBank/DDBJ whole genome shotgun (WGS) entry which is preliminary data.</text>
</comment>
<reference evidence="2" key="1">
    <citation type="journal article" date="2022" name="Int. J. Mol. Sci.">
        <title>Draft Genome of Tanacetum Coccineum: Genomic Comparison of Closely Related Tanacetum-Family Plants.</title>
        <authorList>
            <person name="Yamashiro T."/>
            <person name="Shiraishi A."/>
            <person name="Nakayama K."/>
            <person name="Satake H."/>
        </authorList>
    </citation>
    <scope>NUCLEOTIDE SEQUENCE</scope>
</reference>
<feature type="compositionally biased region" description="Basic and acidic residues" evidence="1">
    <location>
        <begin position="90"/>
        <end position="124"/>
    </location>
</feature>
<evidence type="ECO:0000313" key="3">
    <source>
        <dbReference type="Proteomes" id="UP001151760"/>
    </source>
</evidence>